<accession>A0A388TEN7</accession>
<evidence type="ECO:0000313" key="2">
    <source>
        <dbReference type="Proteomes" id="UP000275925"/>
    </source>
</evidence>
<dbReference type="EMBL" id="BGZO01000003">
    <property type="protein sequence ID" value="GBR75489.1"/>
    <property type="molecule type" value="Genomic_DNA"/>
</dbReference>
<protein>
    <submittedName>
        <fullName evidence="1">Uncharacterized protein</fullName>
    </submittedName>
</protein>
<sequence length="341" mass="39910">MFDYSGFSEKKLLKLCDDSSVVINPSDWQCHWTAGIYSIGKCLRDYAGFPDKLPLNICTEHGPGHRMYDHIDKHEINNTTYSFLVSTSKTMNLYKTKSAKKVYHCVYPVIAYRRKYNIEQTKTARGTIVFPAHSLPEVDTVFDLDDFCRQLKALPAEFQPICVCLHQHDVNKGQHKEFIKRGFPVYTAGNSKDKNYIDRFYSILQNFKYSMSNSFGSYVYFSVEMGIPFSIIGTGVDFTNVRDSYTHLQDWGGDFWKNYHVYCEIFHNKPRTLITPEQKEFVEAGVGLTSSMTPRKMNFILWRAYRSYLLFDYGLWRIFKDIGHNIKDKLYMFFAKKMNNK</sequence>
<reference evidence="1 2" key="1">
    <citation type="journal article" date="2019" name="ISME J.">
        <title>Genome analyses of uncultured TG2/ZB3 bacteria in 'Margulisbacteria' specifically attached to ectosymbiotic spirochetes of protists in the termite gut.</title>
        <authorList>
            <person name="Utami Y.D."/>
            <person name="Kuwahara H."/>
            <person name="Igai K."/>
            <person name="Murakami T."/>
            <person name="Sugaya K."/>
            <person name="Morikawa T."/>
            <person name="Nagura Y."/>
            <person name="Yuki M."/>
            <person name="Deevong P."/>
            <person name="Inoue T."/>
            <person name="Kihara K."/>
            <person name="Lo N."/>
            <person name="Yamada A."/>
            <person name="Ohkuma M."/>
            <person name="Hongoh Y."/>
        </authorList>
    </citation>
    <scope>NUCLEOTIDE SEQUENCE [LARGE SCALE GENOMIC DNA]</scope>
    <source>
        <strain evidence="1">NkOx7-02</strain>
    </source>
</reference>
<dbReference type="Proteomes" id="UP000275925">
    <property type="component" value="Unassembled WGS sequence"/>
</dbReference>
<organism evidence="1 2">
    <name type="scientific">Candidatus Termititenax persephonae</name>
    <dbReference type="NCBI Taxonomy" id="2218525"/>
    <lineage>
        <taxon>Bacteria</taxon>
        <taxon>Bacillati</taxon>
        <taxon>Candidatus Margulisiibacteriota</taxon>
        <taxon>Candidatus Termititenacia</taxon>
        <taxon>Candidatus Termititenacales</taxon>
        <taxon>Candidatus Termititenacaceae</taxon>
        <taxon>Candidatus Termititenax</taxon>
    </lineage>
</organism>
<evidence type="ECO:0000313" key="1">
    <source>
        <dbReference type="EMBL" id="GBR75489.1"/>
    </source>
</evidence>
<keyword evidence="2" id="KW-1185">Reference proteome</keyword>
<comment type="caution">
    <text evidence="1">The sequence shown here is derived from an EMBL/GenBank/DDBJ whole genome shotgun (WGS) entry which is preliminary data.</text>
</comment>
<dbReference type="AlphaFoldDB" id="A0A388TEN7"/>
<name>A0A388TEN7_9BACT</name>
<gene>
    <name evidence="1" type="ORF">NO2_0160</name>
</gene>
<proteinExistence type="predicted"/>